<evidence type="ECO:0000256" key="5">
    <source>
        <dbReference type="SAM" id="Phobius"/>
    </source>
</evidence>
<evidence type="ECO:0000313" key="7">
    <source>
        <dbReference type="EMBL" id="OWK54013.1"/>
    </source>
</evidence>
<dbReference type="EMBL" id="MUZQ01000253">
    <property type="protein sequence ID" value="OWK54013.1"/>
    <property type="molecule type" value="Genomic_DNA"/>
</dbReference>
<dbReference type="PROSITE" id="PS50835">
    <property type="entry name" value="IG_LIKE"/>
    <property type="match status" value="1"/>
</dbReference>
<dbReference type="SUPFAM" id="SSF48726">
    <property type="entry name" value="Immunoglobulin"/>
    <property type="match status" value="2"/>
</dbReference>
<feature type="region of interest" description="Disordered" evidence="4">
    <location>
        <begin position="526"/>
        <end position="557"/>
    </location>
</feature>
<comment type="caution">
    <text evidence="7">The sequence shown here is derived from an EMBL/GenBank/DDBJ whole genome shotgun (WGS) entry which is preliminary data.</text>
</comment>
<dbReference type="PANTHER" id="PTHR15317:SF1">
    <property type="entry name" value="T-CELL SURFACE PROTEIN TACTILE"/>
    <property type="match status" value="1"/>
</dbReference>
<protein>
    <submittedName>
        <fullName evidence="7">T-cell surface protein tactile</fullName>
    </submittedName>
</protein>
<dbReference type="InterPro" id="IPR007110">
    <property type="entry name" value="Ig-like_dom"/>
</dbReference>
<dbReference type="PANTHER" id="PTHR15317">
    <property type="entry name" value="T-CELL SURFACE PROTEIN TACTILE"/>
    <property type="match status" value="1"/>
</dbReference>
<evidence type="ECO:0000256" key="2">
    <source>
        <dbReference type="ARBA" id="ARBA00023136"/>
    </source>
</evidence>
<dbReference type="InterPro" id="IPR036179">
    <property type="entry name" value="Ig-like_dom_sf"/>
</dbReference>
<keyword evidence="2 5" id="KW-0472">Membrane</keyword>
<dbReference type="Proteomes" id="UP000197619">
    <property type="component" value="Unassembled WGS sequence"/>
</dbReference>
<evidence type="ECO:0000313" key="8">
    <source>
        <dbReference type="Proteomes" id="UP000197619"/>
    </source>
</evidence>
<dbReference type="GO" id="GO:0016020">
    <property type="term" value="C:membrane"/>
    <property type="evidence" value="ECO:0007669"/>
    <property type="project" value="UniProtKB-SubCell"/>
</dbReference>
<evidence type="ECO:0000256" key="4">
    <source>
        <dbReference type="SAM" id="MobiDB-lite"/>
    </source>
</evidence>
<reference evidence="7 8" key="1">
    <citation type="submission" date="2017-05" db="EMBL/GenBank/DDBJ databases">
        <title>Genome of assembly of the Bengalese finch, Lonchura striata domestica.</title>
        <authorList>
            <person name="Colquitt B.M."/>
            <person name="Brainard M.S."/>
        </authorList>
    </citation>
    <scope>NUCLEOTIDE SEQUENCE [LARGE SCALE GENOMIC DNA]</scope>
    <source>
        <strain evidence="7">White83orange57</strain>
    </source>
</reference>
<evidence type="ECO:0000256" key="1">
    <source>
        <dbReference type="ARBA" id="ARBA00004167"/>
    </source>
</evidence>
<dbReference type="InterPro" id="IPR003599">
    <property type="entry name" value="Ig_sub"/>
</dbReference>
<feature type="domain" description="Ig-like" evidence="6">
    <location>
        <begin position="314"/>
        <end position="412"/>
    </location>
</feature>
<dbReference type="Pfam" id="PF08205">
    <property type="entry name" value="C2-set_2"/>
    <property type="match status" value="1"/>
</dbReference>
<keyword evidence="5" id="KW-0812">Transmembrane</keyword>
<accession>A0A218UJU2</accession>
<dbReference type="STRING" id="299123.ENSLSDP00000002979"/>
<dbReference type="Gene3D" id="2.60.40.10">
    <property type="entry name" value="Immunoglobulins"/>
    <property type="match status" value="2"/>
</dbReference>
<dbReference type="AlphaFoldDB" id="A0A218UJU2"/>
<dbReference type="GO" id="GO:0007160">
    <property type="term" value="P:cell-matrix adhesion"/>
    <property type="evidence" value="ECO:0007669"/>
    <property type="project" value="TreeGrafter"/>
</dbReference>
<dbReference type="InterPro" id="IPR013783">
    <property type="entry name" value="Ig-like_fold"/>
</dbReference>
<feature type="transmembrane region" description="Helical" evidence="5">
    <location>
        <begin position="491"/>
        <end position="512"/>
    </location>
</feature>
<comment type="subcellular location">
    <subcellularLocation>
        <location evidence="1">Membrane</location>
        <topology evidence="1">Single-pass membrane protein</topology>
    </subcellularLocation>
</comment>
<proteinExistence type="predicted"/>
<gene>
    <name evidence="7" type="primary">CD96</name>
    <name evidence="7" type="ORF">RLOC_00001567</name>
</gene>
<keyword evidence="8" id="KW-1185">Reference proteome</keyword>
<sequence length="557" mass="61555">MQVCPPSSCPRGPLALDMFQYLLVTWRVTSDRGLCKTALPSVTGQTVDVITQREVVHALPGADVTLACLFPKLHSIHIIQTQWSKTDSSPSTKIAVYHPSYGTHYFEFSEAAYNFSVSFSTRRCCSGDNAGSLCSSTLNATSECNWWVLHLENITMALTGQYECTFATYPYGTKAKIIQLTVKAEGKRDPGEGSECSVIIGHEKAQHEPLQWQGKEEESLFSDSNFYTVPKVTVDWKDENGRKEELVTKEPSCPAVYRNSSMLHGQRVLLGLNNTLKVFPTKITDDGRVFSCHVLYHPERVQKSSTTVRVFAYPEILISLERGSASTSQKPKVSCVVRKAFPKPSLQWYMDRASLEEQPGEISVVQEDLQDSEGFYELRSTLMLQGTQKTHKTFSYNKSNEASSEVFTTTVSDDFANSTLASAVMTASGALTSTTEAKGATASSETLTTARNLSYSITDQTISVTRGKDFFATSSLLNSTGDGRNTKASHFPWPAVVAVLLLFCSALLALGIRKWCQYQKEIMSRPPSFKPPPPPMKYTSMVESDGTPPSCHELENL</sequence>
<dbReference type="InterPro" id="IPR042381">
    <property type="entry name" value="CD96"/>
</dbReference>
<dbReference type="InterPro" id="IPR013162">
    <property type="entry name" value="CD80_C2-set"/>
</dbReference>
<dbReference type="GO" id="GO:0006954">
    <property type="term" value="P:inflammatory response"/>
    <property type="evidence" value="ECO:0007669"/>
    <property type="project" value="TreeGrafter"/>
</dbReference>
<keyword evidence="5" id="KW-1133">Transmembrane helix</keyword>
<name>A0A218UJU2_9PASE</name>
<evidence type="ECO:0000259" key="6">
    <source>
        <dbReference type="PROSITE" id="PS50835"/>
    </source>
</evidence>
<organism evidence="7 8">
    <name type="scientific">Lonchura striata</name>
    <name type="common">white-rumped munia</name>
    <dbReference type="NCBI Taxonomy" id="40157"/>
    <lineage>
        <taxon>Eukaryota</taxon>
        <taxon>Metazoa</taxon>
        <taxon>Chordata</taxon>
        <taxon>Craniata</taxon>
        <taxon>Vertebrata</taxon>
        <taxon>Euteleostomi</taxon>
        <taxon>Archelosauria</taxon>
        <taxon>Archosauria</taxon>
        <taxon>Dinosauria</taxon>
        <taxon>Saurischia</taxon>
        <taxon>Theropoda</taxon>
        <taxon>Coelurosauria</taxon>
        <taxon>Aves</taxon>
        <taxon>Neognathae</taxon>
        <taxon>Neoaves</taxon>
        <taxon>Telluraves</taxon>
        <taxon>Australaves</taxon>
        <taxon>Passeriformes</taxon>
        <taxon>Passeroidea</taxon>
        <taxon>Estrildidae</taxon>
        <taxon>Estrildinae</taxon>
        <taxon>Lonchura</taxon>
    </lineage>
</organism>
<evidence type="ECO:0000256" key="3">
    <source>
        <dbReference type="ARBA" id="ARBA00023157"/>
    </source>
</evidence>
<dbReference type="SMART" id="SM00409">
    <property type="entry name" value="IG"/>
    <property type="match status" value="1"/>
</dbReference>
<keyword evidence="3" id="KW-1015">Disulfide bond</keyword>